<keyword evidence="2" id="KW-1185">Reference proteome</keyword>
<accession>A0ABV0ZE04</accession>
<gene>
    <name evidence="1" type="ORF">AMECASPLE_027081</name>
</gene>
<dbReference type="EMBL" id="JAHRIP010059262">
    <property type="protein sequence ID" value="MEQ2304449.1"/>
    <property type="molecule type" value="Genomic_DNA"/>
</dbReference>
<comment type="caution">
    <text evidence="1">The sequence shown here is derived from an EMBL/GenBank/DDBJ whole genome shotgun (WGS) entry which is preliminary data.</text>
</comment>
<protein>
    <submittedName>
        <fullName evidence="1">Uncharacterized protein</fullName>
    </submittedName>
</protein>
<name>A0ABV0ZE04_9TELE</name>
<reference evidence="1 2" key="1">
    <citation type="submission" date="2021-06" db="EMBL/GenBank/DDBJ databases">
        <authorList>
            <person name="Palmer J.M."/>
        </authorList>
    </citation>
    <scope>NUCLEOTIDE SEQUENCE [LARGE SCALE GENOMIC DNA]</scope>
    <source>
        <strain evidence="1 2">AS_MEX2019</strain>
        <tissue evidence="1">Muscle</tissue>
    </source>
</reference>
<evidence type="ECO:0000313" key="2">
    <source>
        <dbReference type="Proteomes" id="UP001469553"/>
    </source>
</evidence>
<sequence length="95" mass="9693">MCCLLSRLYLGGARSRAVASPHRGEPVEVAWTSIPEASWTPSSGGVPGTSNWEEAHGTAQDTMEGLCLLAGLGTPWAPPGGSGVGVLGEGRLGVY</sequence>
<organism evidence="1 2">
    <name type="scientific">Ameca splendens</name>
    <dbReference type="NCBI Taxonomy" id="208324"/>
    <lineage>
        <taxon>Eukaryota</taxon>
        <taxon>Metazoa</taxon>
        <taxon>Chordata</taxon>
        <taxon>Craniata</taxon>
        <taxon>Vertebrata</taxon>
        <taxon>Euteleostomi</taxon>
        <taxon>Actinopterygii</taxon>
        <taxon>Neopterygii</taxon>
        <taxon>Teleostei</taxon>
        <taxon>Neoteleostei</taxon>
        <taxon>Acanthomorphata</taxon>
        <taxon>Ovalentaria</taxon>
        <taxon>Atherinomorphae</taxon>
        <taxon>Cyprinodontiformes</taxon>
        <taxon>Goodeidae</taxon>
        <taxon>Ameca</taxon>
    </lineage>
</organism>
<dbReference type="Proteomes" id="UP001469553">
    <property type="component" value="Unassembled WGS sequence"/>
</dbReference>
<proteinExistence type="predicted"/>
<evidence type="ECO:0000313" key="1">
    <source>
        <dbReference type="EMBL" id="MEQ2304449.1"/>
    </source>
</evidence>